<keyword evidence="1" id="KW-0175">Coiled coil</keyword>
<evidence type="ECO:0008006" key="4">
    <source>
        <dbReference type="Google" id="ProtNLM"/>
    </source>
</evidence>
<evidence type="ECO:0000256" key="1">
    <source>
        <dbReference type="SAM" id="Coils"/>
    </source>
</evidence>
<reference evidence="2 3" key="1">
    <citation type="submission" date="2014-04" db="EMBL/GenBank/DDBJ databases">
        <title>Whole genome shotgun sequence of Geobacillus caldoxylosilyticus NBRC 107762.</title>
        <authorList>
            <person name="Hosoyama A."/>
            <person name="Hosoyama Y."/>
            <person name="Katano-Makiyama Y."/>
            <person name="Tsuchikane K."/>
            <person name="Ohji S."/>
            <person name="Ichikawa N."/>
            <person name="Yamazoe A."/>
            <person name="Fujita N."/>
        </authorList>
    </citation>
    <scope>NUCLEOTIDE SEQUENCE [LARGE SCALE GENOMIC DNA]</scope>
    <source>
        <strain evidence="2 3">NBRC 107762</strain>
    </source>
</reference>
<gene>
    <name evidence="2" type="ORF">GCA01S_037_00120</name>
</gene>
<keyword evidence="3" id="KW-1185">Reference proteome</keyword>
<sequence>MSEVRSIMQQFTINKYGEVEVEQNELRYFIPIAYTEASELDELEEAYRRKGKELMDSPYYLFANNLELVRNRFCFTFQLEEMKAFHYIRQFPFEEQLYYLRSLVELAKNIEQTPVLWDKNSLLVDLTDGKIKTFIFGFDKHPIHVSQDVVDGLKETIILALTTLHRVLGKPRRIDFIDQREIVIRFAENILHGKSVSEIGRVVEDTILEIERQLEQEKKEQPKPSVFEAFKKKWNTKKETAATVEQPVWRFSKKKSNLSAPYEKKKSIWDNKYVYLSASALALVILIGNSTGAFDFSKPEEAKAKQEQTEVIPSNKLIGIYRQAITGDKQKALDQLERLGFDNLSKKDQKVMLSLYEETGQSEKAIKLKPEYAEEVVNDLISNQKYDDLRTLQSKIDNPVVNFEVAFLDKKWEDVVRLKDKVKMTDRQEKQLLSAYLHLGRMDEAKKLAAESPELSQKVQDFEMKKKQVEDLRMQVQQVQKNEKDAKKRDEQVKKLNEQIKKLEAAINNI</sequence>
<dbReference type="Proteomes" id="UP000023561">
    <property type="component" value="Unassembled WGS sequence"/>
</dbReference>
<proteinExistence type="predicted"/>
<dbReference type="AlphaFoldDB" id="A0A023DGD8"/>
<accession>A0A023DGD8</accession>
<feature type="coiled-coil region" evidence="1">
    <location>
        <begin position="462"/>
        <end position="509"/>
    </location>
</feature>
<comment type="caution">
    <text evidence="2">The sequence shown here is derived from an EMBL/GenBank/DDBJ whole genome shotgun (WGS) entry which is preliminary data.</text>
</comment>
<organism evidence="2 3">
    <name type="scientific">Parageobacillus caldoxylosilyticus NBRC 107762</name>
    <dbReference type="NCBI Taxonomy" id="1220594"/>
    <lineage>
        <taxon>Bacteria</taxon>
        <taxon>Bacillati</taxon>
        <taxon>Bacillota</taxon>
        <taxon>Bacilli</taxon>
        <taxon>Bacillales</taxon>
        <taxon>Anoxybacillaceae</taxon>
        <taxon>Saccharococcus</taxon>
    </lineage>
</organism>
<protein>
    <recommendedName>
        <fullName evidence="4">Type VII secretion protein EssB</fullName>
    </recommendedName>
</protein>
<evidence type="ECO:0000313" key="2">
    <source>
        <dbReference type="EMBL" id="GAJ40303.1"/>
    </source>
</evidence>
<dbReference type="EMBL" id="BAWO01000037">
    <property type="protein sequence ID" value="GAJ40303.1"/>
    <property type="molecule type" value="Genomic_DNA"/>
</dbReference>
<evidence type="ECO:0000313" key="3">
    <source>
        <dbReference type="Proteomes" id="UP000023561"/>
    </source>
</evidence>
<name>A0A023DGD8_9BACL</name>